<gene>
    <name evidence="5" type="ORF">CLV47_12166</name>
</gene>
<feature type="domain" description="Leucine-binding protein" evidence="4">
    <location>
        <begin position="50"/>
        <end position="391"/>
    </location>
</feature>
<reference evidence="5 6" key="1">
    <citation type="submission" date="2018-03" db="EMBL/GenBank/DDBJ databases">
        <title>Genomic Encyclopedia of Archaeal and Bacterial Type Strains, Phase II (KMG-II): from individual species to whole genera.</title>
        <authorList>
            <person name="Goeker M."/>
        </authorList>
    </citation>
    <scope>NUCLEOTIDE SEQUENCE [LARGE SCALE GENOMIC DNA]</scope>
    <source>
        <strain evidence="5 6">DSM 100065</strain>
    </source>
</reference>
<proteinExistence type="inferred from homology"/>
<dbReference type="Pfam" id="PF13458">
    <property type="entry name" value="Peripla_BP_6"/>
    <property type="match status" value="1"/>
</dbReference>
<evidence type="ECO:0000259" key="4">
    <source>
        <dbReference type="Pfam" id="PF13458"/>
    </source>
</evidence>
<evidence type="ECO:0000313" key="6">
    <source>
        <dbReference type="Proteomes" id="UP000237752"/>
    </source>
</evidence>
<comment type="similarity">
    <text evidence="1">Belongs to the leucine-binding protein family.</text>
</comment>
<dbReference type="Gene3D" id="3.40.50.2300">
    <property type="match status" value="2"/>
</dbReference>
<keyword evidence="6" id="KW-1185">Reference proteome</keyword>
<evidence type="ECO:0000256" key="3">
    <source>
        <dbReference type="SAM" id="SignalP"/>
    </source>
</evidence>
<dbReference type="SUPFAM" id="SSF53822">
    <property type="entry name" value="Periplasmic binding protein-like I"/>
    <property type="match status" value="1"/>
</dbReference>
<protein>
    <submittedName>
        <fullName evidence="5">ABC-type branched-subunit amino acid transport system substrate-binding protein</fullName>
    </submittedName>
</protein>
<name>A0A2T0ZJX5_9ACTN</name>
<feature type="signal peptide" evidence="3">
    <location>
        <begin position="1"/>
        <end position="21"/>
    </location>
</feature>
<feature type="chain" id="PRO_5039487781" evidence="3">
    <location>
        <begin position="22"/>
        <end position="419"/>
    </location>
</feature>
<dbReference type="AlphaFoldDB" id="A0A2T0ZJX5"/>
<accession>A0A2T0ZJX5</accession>
<dbReference type="PROSITE" id="PS51257">
    <property type="entry name" value="PROKAR_LIPOPROTEIN"/>
    <property type="match status" value="1"/>
</dbReference>
<comment type="caution">
    <text evidence="5">The sequence shown here is derived from an EMBL/GenBank/DDBJ whole genome shotgun (WGS) entry which is preliminary data.</text>
</comment>
<evidence type="ECO:0000256" key="1">
    <source>
        <dbReference type="ARBA" id="ARBA00010062"/>
    </source>
</evidence>
<sequence>MRKLNFAIIGGALALTLTMSACSTKGGSSGEAKTGSGGVKTDFGITNKDITLGVMTDTSGVFKLLGIGITDGNQIWADEVNAAGGICGRQVKLEVRDNGYKADKAVTLYAGMKDDIAGMVQLLGSPILAALKSSITSDNMLSIPSSWASTNLDSPAVMMVGATYDVEIINGMSYLQKQGKIKDGEKIGHIYIDSEYGKGGLLGSQAYAKDHNMTVVPVAVAGTDSDMSSAVTSLKSQGVSAIVLTTTPAQMSSVATQMAAQGMADMPILGSNPTFDPVLLNTPAKDALAHFYRVSSIAPFSSDKPAAQKVAKAYEAKYTDAPNDGVDFGYASGLAYQTVLEKACKDKDMTRKGLVEASAKVKIDTQDLTAPLDFSKPGQPSTRSTYIEQVDPAAKGGLKIVDELNESKEAKNYKAPLQK</sequence>
<dbReference type="PANTHER" id="PTHR47235:SF1">
    <property type="entry name" value="BLR6548 PROTEIN"/>
    <property type="match status" value="1"/>
</dbReference>
<dbReference type="RefSeq" id="WP_106350710.1">
    <property type="nucleotide sequence ID" value="NZ_PVUE01000021.1"/>
</dbReference>
<dbReference type="InterPro" id="IPR028082">
    <property type="entry name" value="Peripla_BP_I"/>
</dbReference>
<dbReference type="OrthoDB" id="7337537at2"/>
<dbReference type="EMBL" id="PVUE01000021">
    <property type="protein sequence ID" value="PRZ36629.1"/>
    <property type="molecule type" value="Genomic_DNA"/>
</dbReference>
<dbReference type="InterPro" id="IPR028081">
    <property type="entry name" value="Leu-bd"/>
</dbReference>
<evidence type="ECO:0000313" key="5">
    <source>
        <dbReference type="EMBL" id="PRZ36629.1"/>
    </source>
</evidence>
<dbReference type="PANTHER" id="PTHR47235">
    <property type="entry name" value="BLR6548 PROTEIN"/>
    <property type="match status" value="1"/>
</dbReference>
<evidence type="ECO:0000256" key="2">
    <source>
        <dbReference type="ARBA" id="ARBA00022729"/>
    </source>
</evidence>
<keyword evidence="2 3" id="KW-0732">Signal</keyword>
<dbReference type="Proteomes" id="UP000237752">
    <property type="component" value="Unassembled WGS sequence"/>
</dbReference>
<organism evidence="5 6">
    <name type="scientific">Antricoccus suffuscus</name>
    <dbReference type="NCBI Taxonomy" id="1629062"/>
    <lineage>
        <taxon>Bacteria</taxon>
        <taxon>Bacillati</taxon>
        <taxon>Actinomycetota</taxon>
        <taxon>Actinomycetes</taxon>
        <taxon>Geodermatophilales</taxon>
        <taxon>Antricoccaceae</taxon>
        <taxon>Antricoccus</taxon>
    </lineage>
</organism>